<dbReference type="RefSeq" id="WP_380432041.1">
    <property type="nucleotide sequence ID" value="NZ_JBHSAC010000059.1"/>
</dbReference>
<proteinExistence type="predicted"/>
<dbReference type="Proteomes" id="UP001595901">
    <property type="component" value="Unassembled WGS sequence"/>
</dbReference>
<evidence type="ECO:0000313" key="1">
    <source>
        <dbReference type="EMBL" id="MFC3932551.1"/>
    </source>
</evidence>
<comment type="caution">
    <text evidence="1">The sequence shown here is derived from an EMBL/GenBank/DDBJ whole genome shotgun (WGS) entry which is preliminary data.</text>
</comment>
<reference evidence="2" key="1">
    <citation type="journal article" date="2019" name="Int. J. Syst. Evol. Microbiol.">
        <title>The Global Catalogue of Microorganisms (GCM) 10K type strain sequencing project: providing services to taxonomists for standard genome sequencing and annotation.</title>
        <authorList>
            <consortium name="The Broad Institute Genomics Platform"/>
            <consortium name="The Broad Institute Genome Sequencing Center for Infectious Disease"/>
            <person name="Wu L."/>
            <person name="Ma J."/>
        </authorList>
    </citation>
    <scope>NUCLEOTIDE SEQUENCE [LARGE SCALE GENOMIC DNA]</scope>
    <source>
        <strain evidence="2">CCUG 58728</strain>
    </source>
</reference>
<sequence>MIDKKRQQFKRELLRLIYKEKRIQKFQLDQQLHQNYLLEGKKRLNALLRVMTDFSLAVLPEAKRRGDLDFAKELRHIWDKTKGTTDKLKQDEEKIIAFGCILEEDLAHVREEKKTLFEQSRLTDEEIQSVIKEIDDNINKGEKH</sequence>
<dbReference type="EMBL" id="JBHSAC010000059">
    <property type="protein sequence ID" value="MFC3932551.1"/>
    <property type="molecule type" value="Genomic_DNA"/>
</dbReference>
<gene>
    <name evidence="1" type="ORF">ACFOSE_07235</name>
</gene>
<keyword evidence="2" id="KW-1185">Reference proteome</keyword>
<evidence type="ECO:0008006" key="3">
    <source>
        <dbReference type="Google" id="ProtNLM"/>
    </source>
</evidence>
<protein>
    <recommendedName>
        <fullName evidence="3">Phage protein</fullName>
    </recommendedName>
</protein>
<name>A0ABV8D261_9STRE</name>
<organism evidence="1 2">
    <name type="scientific">Streptococcus dentapri</name>
    <dbReference type="NCBI Taxonomy" id="573564"/>
    <lineage>
        <taxon>Bacteria</taxon>
        <taxon>Bacillati</taxon>
        <taxon>Bacillota</taxon>
        <taxon>Bacilli</taxon>
        <taxon>Lactobacillales</taxon>
        <taxon>Streptococcaceae</taxon>
        <taxon>Streptococcus</taxon>
    </lineage>
</organism>
<accession>A0ABV8D261</accession>
<evidence type="ECO:0000313" key="2">
    <source>
        <dbReference type="Proteomes" id="UP001595901"/>
    </source>
</evidence>